<dbReference type="Pfam" id="PF04542">
    <property type="entry name" value="Sigma70_r2"/>
    <property type="match status" value="1"/>
</dbReference>
<dbReference type="EMBL" id="CP032624">
    <property type="protein sequence ID" value="AYG05257.1"/>
    <property type="molecule type" value="Genomic_DNA"/>
</dbReference>
<proteinExistence type="inferred from homology"/>
<dbReference type="InterPro" id="IPR039425">
    <property type="entry name" value="RNA_pol_sigma-70-like"/>
</dbReference>
<name>A0A387BWP2_9MICO</name>
<dbReference type="PANTHER" id="PTHR43133">
    <property type="entry name" value="RNA POLYMERASE ECF-TYPE SIGMA FACTO"/>
    <property type="match status" value="1"/>
</dbReference>
<dbReference type="CDD" id="cd06171">
    <property type="entry name" value="Sigma70_r4"/>
    <property type="match status" value="1"/>
</dbReference>
<dbReference type="GO" id="GO:0016987">
    <property type="term" value="F:sigma factor activity"/>
    <property type="evidence" value="ECO:0007669"/>
    <property type="project" value="UniProtKB-KW"/>
</dbReference>
<keyword evidence="3" id="KW-0731">Sigma factor</keyword>
<dbReference type="Gene3D" id="1.10.1740.10">
    <property type="match status" value="1"/>
</dbReference>
<evidence type="ECO:0000256" key="1">
    <source>
        <dbReference type="ARBA" id="ARBA00010641"/>
    </source>
</evidence>
<feature type="compositionally biased region" description="Basic and acidic residues" evidence="6">
    <location>
        <begin position="247"/>
        <end position="272"/>
    </location>
</feature>
<feature type="compositionally biased region" description="Basic and acidic residues" evidence="6">
    <location>
        <begin position="105"/>
        <end position="117"/>
    </location>
</feature>
<comment type="similarity">
    <text evidence="1">Belongs to the sigma-70 factor family. ECF subfamily.</text>
</comment>
<feature type="compositionally biased region" description="Basic and acidic residues" evidence="6">
    <location>
        <begin position="182"/>
        <end position="238"/>
    </location>
</feature>
<dbReference type="InterPro" id="IPR013324">
    <property type="entry name" value="RNA_pol_sigma_r3/r4-like"/>
</dbReference>
<evidence type="ECO:0000256" key="2">
    <source>
        <dbReference type="ARBA" id="ARBA00023015"/>
    </source>
</evidence>
<feature type="region of interest" description="Disordered" evidence="6">
    <location>
        <begin position="52"/>
        <end position="376"/>
    </location>
</feature>
<dbReference type="Gene3D" id="1.10.10.10">
    <property type="entry name" value="Winged helix-like DNA-binding domain superfamily/Winged helix DNA-binding domain"/>
    <property type="match status" value="1"/>
</dbReference>
<dbReference type="GO" id="GO:0003677">
    <property type="term" value="F:DNA binding"/>
    <property type="evidence" value="ECO:0007669"/>
    <property type="project" value="UniProtKB-KW"/>
</dbReference>
<feature type="domain" description="RNA polymerase sigma factor 70 region 4 type 2" evidence="8">
    <location>
        <begin position="521"/>
        <end position="572"/>
    </location>
</feature>
<evidence type="ECO:0000256" key="6">
    <source>
        <dbReference type="SAM" id="MobiDB-lite"/>
    </source>
</evidence>
<feature type="compositionally biased region" description="Basic and acidic residues" evidence="6">
    <location>
        <begin position="287"/>
        <end position="334"/>
    </location>
</feature>
<keyword evidence="4" id="KW-0238">DNA-binding</keyword>
<organism evidence="9 10">
    <name type="scientific">Gryllotalpicola protaetiae</name>
    <dbReference type="NCBI Taxonomy" id="2419771"/>
    <lineage>
        <taxon>Bacteria</taxon>
        <taxon>Bacillati</taxon>
        <taxon>Actinomycetota</taxon>
        <taxon>Actinomycetes</taxon>
        <taxon>Micrococcales</taxon>
        <taxon>Microbacteriaceae</taxon>
        <taxon>Gryllotalpicola</taxon>
    </lineage>
</organism>
<dbReference type="InterPro" id="IPR014284">
    <property type="entry name" value="RNA_pol_sigma-70_dom"/>
</dbReference>
<feature type="domain" description="RNA polymerase sigma-70 region 2" evidence="7">
    <location>
        <begin position="432"/>
        <end position="496"/>
    </location>
</feature>
<evidence type="ECO:0000259" key="8">
    <source>
        <dbReference type="Pfam" id="PF08281"/>
    </source>
</evidence>
<dbReference type="Pfam" id="PF08281">
    <property type="entry name" value="Sigma70_r4_2"/>
    <property type="match status" value="1"/>
</dbReference>
<dbReference type="InterPro" id="IPR007627">
    <property type="entry name" value="RNA_pol_sigma70_r2"/>
</dbReference>
<dbReference type="InterPro" id="IPR013249">
    <property type="entry name" value="RNA_pol_sigma70_r4_t2"/>
</dbReference>
<dbReference type="PANTHER" id="PTHR43133:SF50">
    <property type="entry name" value="ECF RNA POLYMERASE SIGMA FACTOR SIGM"/>
    <property type="match status" value="1"/>
</dbReference>
<keyword evidence="2" id="KW-0805">Transcription regulation</keyword>
<keyword evidence="10" id="KW-1185">Reference proteome</keyword>
<dbReference type="SUPFAM" id="SSF88659">
    <property type="entry name" value="Sigma3 and sigma4 domains of RNA polymerase sigma factors"/>
    <property type="match status" value="1"/>
</dbReference>
<feature type="compositionally biased region" description="Basic and acidic residues" evidence="6">
    <location>
        <begin position="158"/>
        <end position="174"/>
    </location>
</feature>
<dbReference type="Proteomes" id="UP000275069">
    <property type="component" value="Chromosome"/>
</dbReference>
<dbReference type="GO" id="GO:0006352">
    <property type="term" value="P:DNA-templated transcription initiation"/>
    <property type="evidence" value="ECO:0007669"/>
    <property type="project" value="InterPro"/>
</dbReference>
<evidence type="ECO:0000256" key="3">
    <source>
        <dbReference type="ARBA" id="ARBA00023082"/>
    </source>
</evidence>
<protein>
    <submittedName>
        <fullName evidence="9">Sigma-70 family RNA polymerase sigma factor</fullName>
    </submittedName>
</protein>
<evidence type="ECO:0000256" key="5">
    <source>
        <dbReference type="ARBA" id="ARBA00023163"/>
    </source>
</evidence>
<sequence>MPRPCRAVGCLLRRLQLRHDAREALGERVVDLAREPRALRLGRRALRLLLRETEPPRQPAHDGDVERDHRRGGEDTDRVVAEIRALSPARDDRRRGDGQQLPGPGDHRVREREGRDGEEAEPAVAQHEQQVEHDHSADEHRDCHTVAAPRQRQVAQGEHPERRRAAQHERRAEVRPLPPLHRQREDHQHAEHDVRRRREDDTPARVRDGHGSTLRSAREERAGARQQCDDRRGQHEGAADGLLDAHPPGKEAGDRDDHDDGDHDDRRDDREPQPGGARAACGAACAHEQHDRAGEHERAADPHGDVDRRDEHRHDDEERHHRHAHGEERGEQDQHGVQGRAAGGRERAARSDGGLGHALSLSPRTRAGHRPIGSRDPPIGGAAGVAASACHIDSWRDATDACRRPFLFADVGERGRVGAGFEWPDEEYTSLLAEHGERLTRLAYLLTGNRADAEDAVQDAVISVARNWRAMSKQSPVGYLRTAVTRRAIDIVRKRRHLPLDELLDLGRPDAGFLRLEDDLEFTRLLQELPEKQRAVLVLRYHQQLDDREIAHVLGCTQATVRSQASRGLAKLRERTDPDVRPIRGGELNGSGRTA</sequence>
<evidence type="ECO:0000256" key="4">
    <source>
        <dbReference type="ARBA" id="ARBA00023125"/>
    </source>
</evidence>
<gene>
    <name evidence="9" type="ORF">D7I44_03875</name>
</gene>
<dbReference type="NCBIfam" id="TIGR02937">
    <property type="entry name" value="sigma70-ECF"/>
    <property type="match status" value="1"/>
</dbReference>
<dbReference type="AlphaFoldDB" id="A0A387BWP2"/>
<keyword evidence="5" id="KW-0804">Transcription</keyword>
<feature type="compositionally biased region" description="Basic and acidic residues" evidence="6">
    <location>
        <begin position="129"/>
        <end position="144"/>
    </location>
</feature>
<dbReference type="InterPro" id="IPR013325">
    <property type="entry name" value="RNA_pol_sigma_r2"/>
</dbReference>
<dbReference type="SUPFAM" id="SSF88946">
    <property type="entry name" value="Sigma2 domain of RNA polymerase sigma factors"/>
    <property type="match status" value="1"/>
</dbReference>
<feature type="compositionally biased region" description="Basic and acidic residues" evidence="6">
    <location>
        <begin position="52"/>
        <end position="81"/>
    </location>
</feature>
<evidence type="ECO:0000313" key="10">
    <source>
        <dbReference type="Proteomes" id="UP000275069"/>
    </source>
</evidence>
<reference evidence="9 10" key="1">
    <citation type="submission" date="2018-09" db="EMBL/GenBank/DDBJ databases">
        <title>Genome sequencing of strain 2DFW10M-5.</title>
        <authorList>
            <person name="Heo J."/>
            <person name="Kim S.-J."/>
            <person name="Kwon S.-W."/>
        </authorList>
    </citation>
    <scope>NUCLEOTIDE SEQUENCE [LARGE SCALE GENOMIC DNA]</scope>
    <source>
        <strain evidence="9 10">2DFW10M-5</strain>
    </source>
</reference>
<dbReference type="OrthoDB" id="3688906at2"/>
<dbReference type="InterPro" id="IPR036388">
    <property type="entry name" value="WH-like_DNA-bd_sf"/>
</dbReference>
<feature type="compositionally biased region" description="Low complexity" evidence="6">
    <location>
        <begin position="275"/>
        <end position="286"/>
    </location>
</feature>
<evidence type="ECO:0000259" key="7">
    <source>
        <dbReference type="Pfam" id="PF04542"/>
    </source>
</evidence>
<accession>A0A387BWP2</accession>
<evidence type="ECO:0000313" key="9">
    <source>
        <dbReference type="EMBL" id="AYG05257.1"/>
    </source>
</evidence>
<dbReference type="KEGG" id="gry:D7I44_03875"/>